<evidence type="ECO:0000313" key="1">
    <source>
        <dbReference type="EMBL" id="TBW20805.1"/>
    </source>
</evidence>
<accession>A0A4V2KQY7</accession>
<dbReference type="InterPro" id="IPR019639">
    <property type="entry name" value="DUF2505"/>
</dbReference>
<dbReference type="EMBL" id="SJDT01000008">
    <property type="protein sequence ID" value="TBW20805.1"/>
    <property type="molecule type" value="Genomic_DNA"/>
</dbReference>
<dbReference type="Pfam" id="PF10698">
    <property type="entry name" value="DUF2505"/>
    <property type="match status" value="1"/>
</dbReference>
<dbReference type="RefSeq" id="WP_131282321.1">
    <property type="nucleotide sequence ID" value="NZ_JBHSLR010000001.1"/>
</dbReference>
<organism evidence="1 2">
    <name type="scientific">Arcanobacterium bovis</name>
    <dbReference type="NCBI Taxonomy" id="2529275"/>
    <lineage>
        <taxon>Bacteria</taxon>
        <taxon>Bacillati</taxon>
        <taxon>Actinomycetota</taxon>
        <taxon>Actinomycetes</taxon>
        <taxon>Actinomycetales</taxon>
        <taxon>Actinomycetaceae</taxon>
        <taxon>Arcanobacterium</taxon>
    </lineage>
</organism>
<sequence length="171" mass="18520">MKFSVVTHIDADISRILHVLPSQELANARAQHLGLTQYTFTTSLNDNVDPQVDSVTSALIATIDATKFPAQLRTLLPNGLNVTIETQQLPAGDGANIHYDVTIKGAPVNIDVVAKIVRENATTTLSYMGEVKVHVPFLGGGVEKKVVAQLPKVLERDARIIENTVKTFGTH</sequence>
<gene>
    <name evidence="1" type="ORF">EZJ44_08150</name>
</gene>
<proteinExistence type="predicted"/>
<reference evidence="1 2" key="1">
    <citation type="submission" date="2019-02" db="EMBL/GenBank/DDBJ databases">
        <title>Arcanobacterium bovis sp. nov., isolated from the milk of a cow with mastitis.</title>
        <authorList>
            <person name="Sammra O."/>
            <person name="Foster G."/>
            <person name="Hassan A."/>
            <person name="Alssahen M."/>
            <person name="Laemmler C."/>
            <person name="Borowiak M."/>
            <person name="Malorny B."/>
            <person name="Abdulmawjood A."/>
        </authorList>
    </citation>
    <scope>NUCLEOTIDE SEQUENCE [LARGE SCALE GENOMIC DNA]</scope>
    <source>
        <strain evidence="1 2">C605018/01/1</strain>
    </source>
</reference>
<dbReference type="Proteomes" id="UP000293036">
    <property type="component" value="Unassembled WGS sequence"/>
</dbReference>
<protein>
    <submittedName>
        <fullName evidence="1">DUF2505 domain-containing protein</fullName>
    </submittedName>
</protein>
<name>A0A4V2KQY7_9ACTO</name>
<comment type="caution">
    <text evidence="1">The sequence shown here is derived from an EMBL/GenBank/DDBJ whole genome shotgun (WGS) entry which is preliminary data.</text>
</comment>
<evidence type="ECO:0000313" key="2">
    <source>
        <dbReference type="Proteomes" id="UP000293036"/>
    </source>
</evidence>
<dbReference type="OrthoDB" id="5178774at2"/>
<keyword evidence="2" id="KW-1185">Reference proteome</keyword>
<dbReference type="AlphaFoldDB" id="A0A4V2KQY7"/>